<evidence type="ECO:0000313" key="5">
    <source>
        <dbReference type="EMBL" id="NMX98485.1"/>
    </source>
</evidence>
<feature type="chain" id="PRO_5030017264" evidence="4">
    <location>
        <begin position="24"/>
        <end position="423"/>
    </location>
</feature>
<dbReference type="Pfam" id="PF03573">
    <property type="entry name" value="OprD"/>
    <property type="match status" value="1"/>
</dbReference>
<organism evidence="5 6">
    <name type="scientific">Pseudomonas veronii</name>
    <dbReference type="NCBI Taxonomy" id="76761"/>
    <lineage>
        <taxon>Bacteria</taxon>
        <taxon>Pseudomonadati</taxon>
        <taxon>Pseudomonadota</taxon>
        <taxon>Gammaproteobacteria</taxon>
        <taxon>Pseudomonadales</taxon>
        <taxon>Pseudomonadaceae</taxon>
        <taxon>Pseudomonas</taxon>
    </lineage>
</organism>
<evidence type="ECO:0000256" key="3">
    <source>
        <dbReference type="ARBA" id="ARBA00022729"/>
    </source>
</evidence>
<sequence>MLRNFFRGVSACTCVFFVDQACAAGFVDDSQADLVIRNYYFDRNYVNATPQAAAREWAQGFILNMRSGYTEGPVGFGLDAQGLLGARLDSSPARTGTGLLPYNHQTREPASEYSELGLTAKARASKSELQLGTISTFLPIAFASPTRLLPQTFRGTYLKSQEIDNLTLHVGWLDRINLRDSTHYQKMSVASPNGRFNGAAESDRFTFLGGDYAWSPQLTLKYYHAELADLYRKDFYGFVDNRPMGPGRLKSDVRLFVTGENGAAKAGPVDNRNAALMLTYSLGAHKFGAGYMQLTGKTAMPYLFGTEPLVITEGTLSSEFLNPKERSWQVRYDYNFAALGLPGLNGMLRYVSGDNIELPKLGGSNLKESEKDIELNYVLQSTPLKGLNLRVRNAWYRNDFAAQASHRDDNELRVNVDYTWKLW</sequence>
<name>A0A0R3ABH4_PSEVE</name>
<dbReference type="InterPro" id="IPR005318">
    <property type="entry name" value="OM_porin_bac"/>
</dbReference>
<dbReference type="GO" id="GO:0016020">
    <property type="term" value="C:membrane"/>
    <property type="evidence" value="ECO:0007669"/>
    <property type="project" value="InterPro"/>
</dbReference>
<dbReference type="EMBL" id="JAAQWE010000017">
    <property type="protein sequence ID" value="NMX98485.1"/>
    <property type="molecule type" value="Genomic_DNA"/>
</dbReference>
<comment type="similarity">
    <text evidence="1">Belongs to the outer membrane porin (Opr) (TC 1.B.25) family.</text>
</comment>
<dbReference type="InterPro" id="IPR023614">
    <property type="entry name" value="Porin_dom_sf"/>
</dbReference>
<evidence type="ECO:0000256" key="4">
    <source>
        <dbReference type="SAM" id="SignalP"/>
    </source>
</evidence>
<dbReference type="Proteomes" id="UP000552560">
    <property type="component" value="Unassembled WGS sequence"/>
</dbReference>
<keyword evidence="2" id="KW-0813">Transport</keyword>
<proteinExistence type="inferred from homology"/>
<keyword evidence="3 4" id="KW-0732">Signal</keyword>
<evidence type="ECO:0000313" key="6">
    <source>
        <dbReference type="Proteomes" id="UP000552560"/>
    </source>
</evidence>
<dbReference type="GO" id="GO:0015288">
    <property type="term" value="F:porin activity"/>
    <property type="evidence" value="ECO:0007669"/>
    <property type="project" value="TreeGrafter"/>
</dbReference>
<dbReference type="AlphaFoldDB" id="A0A0R3ABH4"/>
<feature type="signal peptide" evidence="4">
    <location>
        <begin position="1"/>
        <end position="23"/>
    </location>
</feature>
<reference evidence="5 6" key="1">
    <citation type="journal article" date="2020" name="Front. Microbiol.">
        <title>Genetic Organization of the aprX-lipA2 Operon Affects the Proteolytic Potential of Pseudomonas Species in Milk.</title>
        <authorList>
            <person name="Maier C."/>
            <person name="Huptas C."/>
            <person name="von Neubeck M."/>
            <person name="Scherer S."/>
            <person name="Wenning M."/>
            <person name="Lucking G."/>
        </authorList>
    </citation>
    <scope>NUCLEOTIDE SEQUENCE [LARGE SCALE GENOMIC DNA]</scope>
    <source>
        <strain evidence="5 6">WS 4671</strain>
    </source>
</reference>
<dbReference type="PANTHER" id="PTHR34596:SF2">
    <property type="entry name" value="CHITOPORIN"/>
    <property type="match status" value="1"/>
</dbReference>
<dbReference type="PANTHER" id="PTHR34596">
    <property type="entry name" value="CHITOPORIN"/>
    <property type="match status" value="1"/>
</dbReference>
<dbReference type="Gene3D" id="2.40.160.10">
    <property type="entry name" value="Porin"/>
    <property type="match status" value="1"/>
</dbReference>
<accession>A0A0R3ABH4</accession>
<dbReference type="OrthoDB" id="6759120at2"/>
<gene>
    <name evidence="5" type="ORF">HBO43_17935</name>
</gene>
<dbReference type="RefSeq" id="WP_046383946.1">
    <property type="nucleotide sequence ID" value="NZ_CBDFBJ010000391.1"/>
</dbReference>
<evidence type="ECO:0000256" key="2">
    <source>
        <dbReference type="ARBA" id="ARBA00022448"/>
    </source>
</evidence>
<comment type="caution">
    <text evidence="5">The sequence shown here is derived from an EMBL/GenBank/DDBJ whole genome shotgun (WGS) entry which is preliminary data.</text>
</comment>
<protein>
    <submittedName>
        <fullName evidence="5">OprD family porin</fullName>
    </submittedName>
</protein>
<evidence type="ECO:0000256" key="1">
    <source>
        <dbReference type="ARBA" id="ARBA00009075"/>
    </source>
</evidence>